<keyword evidence="2 7" id="KW-0813">Transport</keyword>
<dbReference type="SUPFAM" id="SSF161098">
    <property type="entry name" value="MetI-like"/>
    <property type="match status" value="1"/>
</dbReference>
<accession>A0A1H4AQI7</accession>
<dbReference type="InterPro" id="IPR000515">
    <property type="entry name" value="MetI-like"/>
</dbReference>
<dbReference type="PANTHER" id="PTHR30151">
    <property type="entry name" value="ALKANE SULFONATE ABC TRANSPORTER-RELATED, MEMBRANE SUBUNIT"/>
    <property type="match status" value="1"/>
</dbReference>
<evidence type="ECO:0000256" key="4">
    <source>
        <dbReference type="ARBA" id="ARBA00022692"/>
    </source>
</evidence>
<keyword evidence="6 7" id="KW-0472">Membrane</keyword>
<evidence type="ECO:0000259" key="8">
    <source>
        <dbReference type="PROSITE" id="PS50928"/>
    </source>
</evidence>
<evidence type="ECO:0000256" key="1">
    <source>
        <dbReference type="ARBA" id="ARBA00004651"/>
    </source>
</evidence>
<feature type="transmembrane region" description="Helical" evidence="7">
    <location>
        <begin position="151"/>
        <end position="171"/>
    </location>
</feature>
<keyword evidence="4 7" id="KW-0812">Transmembrane</keyword>
<keyword evidence="5 7" id="KW-1133">Transmembrane helix</keyword>
<feature type="transmembrane region" description="Helical" evidence="7">
    <location>
        <begin position="247"/>
        <end position="269"/>
    </location>
</feature>
<keyword evidence="10" id="KW-1185">Reference proteome</keyword>
<dbReference type="AlphaFoldDB" id="A0A1H4AQI7"/>
<proteinExistence type="inferred from homology"/>
<dbReference type="PROSITE" id="PS50928">
    <property type="entry name" value="ABC_TM1"/>
    <property type="match status" value="1"/>
</dbReference>
<evidence type="ECO:0000313" key="9">
    <source>
        <dbReference type="EMBL" id="SEA37954.1"/>
    </source>
</evidence>
<dbReference type="Proteomes" id="UP000199288">
    <property type="component" value="Unassembled WGS sequence"/>
</dbReference>
<dbReference type="GO" id="GO:0055085">
    <property type="term" value="P:transmembrane transport"/>
    <property type="evidence" value="ECO:0007669"/>
    <property type="project" value="InterPro"/>
</dbReference>
<keyword evidence="3" id="KW-1003">Cell membrane</keyword>
<evidence type="ECO:0000256" key="7">
    <source>
        <dbReference type="RuleBase" id="RU363032"/>
    </source>
</evidence>
<evidence type="ECO:0000313" key="10">
    <source>
        <dbReference type="Proteomes" id="UP000199288"/>
    </source>
</evidence>
<reference evidence="10" key="1">
    <citation type="submission" date="2016-10" db="EMBL/GenBank/DDBJ databases">
        <authorList>
            <person name="Varghese N."/>
            <person name="Submissions S."/>
        </authorList>
    </citation>
    <scope>NUCLEOTIDE SEQUENCE [LARGE SCALE GENOMIC DNA]</scope>
    <source>
        <strain evidence="10">KPR-1</strain>
    </source>
</reference>
<comment type="subcellular location">
    <subcellularLocation>
        <location evidence="1 7">Cell membrane</location>
        <topology evidence="1 7">Multi-pass membrane protein</topology>
    </subcellularLocation>
</comment>
<feature type="transmembrane region" description="Helical" evidence="7">
    <location>
        <begin position="200"/>
        <end position="227"/>
    </location>
</feature>
<feature type="domain" description="ABC transmembrane type-1" evidence="8">
    <location>
        <begin position="86"/>
        <end position="267"/>
    </location>
</feature>
<feature type="transmembrane region" description="Helical" evidence="7">
    <location>
        <begin position="85"/>
        <end position="112"/>
    </location>
</feature>
<dbReference type="RefSeq" id="WP_222842421.1">
    <property type="nucleotide sequence ID" value="NZ_FNQV01000008.1"/>
</dbReference>
<organism evidence="9 10">
    <name type="scientific">Bowdeniella nasicola</name>
    <dbReference type="NCBI Taxonomy" id="208480"/>
    <lineage>
        <taxon>Bacteria</taxon>
        <taxon>Bacillati</taxon>
        <taxon>Actinomycetota</taxon>
        <taxon>Actinomycetes</taxon>
        <taxon>Actinomycetales</taxon>
        <taxon>Actinomycetaceae</taxon>
        <taxon>Bowdeniella</taxon>
    </lineage>
</organism>
<feature type="transmembrane region" description="Helical" evidence="7">
    <location>
        <begin position="124"/>
        <end position="145"/>
    </location>
</feature>
<comment type="similarity">
    <text evidence="7">Belongs to the binding-protein-dependent transport system permease family.</text>
</comment>
<dbReference type="EMBL" id="FNQV01000008">
    <property type="protein sequence ID" value="SEA37954.1"/>
    <property type="molecule type" value="Genomic_DNA"/>
</dbReference>
<dbReference type="CDD" id="cd06261">
    <property type="entry name" value="TM_PBP2"/>
    <property type="match status" value="1"/>
</dbReference>
<name>A0A1H4AQI7_9ACTO</name>
<evidence type="ECO:0000256" key="3">
    <source>
        <dbReference type="ARBA" id="ARBA00022475"/>
    </source>
</evidence>
<evidence type="ECO:0000256" key="6">
    <source>
        <dbReference type="ARBA" id="ARBA00023136"/>
    </source>
</evidence>
<dbReference type="GO" id="GO:0005886">
    <property type="term" value="C:plasma membrane"/>
    <property type="evidence" value="ECO:0007669"/>
    <property type="project" value="UniProtKB-SubCell"/>
</dbReference>
<dbReference type="PANTHER" id="PTHR30151:SF20">
    <property type="entry name" value="ABC TRANSPORTER PERMEASE PROTEIN HI_0355-RELATED"/>
    <property type="match status" value="1"/>
</dbReference>
<dbReference type="Pfam" id="PF00528">
    <property type="entry name" value="BPD_transp_1"/>
    <property type="match status" value="1"/>
</dbReference>
<gene>
    <name evidence="9" type="ORF">SAMN02910418_01466</name>
</gene>
<evidence type="ECO:0000256" key="5">
    <source>
        <dbReference type="ARBA" id="ARBA00022989"/>
    </source>
</evidence>
<feature type="transmembrane region" description="Helical" evidence="7">
    <location>
        <begin position="31"/>
        <end position="54"/>
    </location>
</feature>
<dbReference type="Gene3D" id="1.10.3720.10">
    <property type="entry name" value="MetI-like"/>
    <property type="match status" value="1"/>
</dbReference>
<protein>
    <submittedName>
        <fullName evidence="9">NitT/TauT family transport system permease protein</fullName>
    </submittedName>
</protein>
<sequence>MIREPYASQRTDAARTPEAGEGRMAYVRRRILRPITFIAPALFFLLVVIAWQIASGFINPFLLPAPLDVARRVVSDLASGQLTPYIVQTLSAALSGAALGAAAGIPLGYLIAVSRVVRRSISPWVAASQAIPAIALAPLLVMWVGYGMTPIILLCALMVFFPIVLTTHLGVRDIDRDIIDAARLDGASGWRMVRYLKAPLAAPAILTGLKGGLTLSITGAVVGEFVMGGKGLGLLLTVYRDSADTEGLFAVLIVLCTLAAILYALIAAIEHKIRGLW</sequence>
<dbReference type="InterPro" id="IPR035906">
    <property type="entry name" value="MetI-like_sf"/>
</dbReference>
<evidence type="ECO:0000256" key="2">
    <source>
        <dbReference type="ARBA" id="ARBA00022448"/>
    </source>
</evidence>